<reference evidence="3 5" key="2">
    <citation type="submission" date="2021-03" db="EMBL/GenBank/DDBJ databases">
        <title>Mucilaginibacter strains isolated from gold and copper mining confer multi heavy-metal resistance.</title>
        <authorList>
            <person name="Li Y."/>
        </authorList>
    </citation>
    <scope>NUCLEOTIDE SEQUENCE [LARGE SCALE GENOMIC DNA]</scope>
    <source>
        <strain evidence="3 5">P2-4</strain>
    </source>
</reference>
<dbReference type="Proteomes" id="UP000250557">
    <property type="component" value="Chromosome"/>
</dbReference>
<evidence type="ECO:0000256" key="1">
    <source>
        <dbReference type="SAM" id="SignalP"/>
    </source>
</evidence>
<evidence type="ECO:0000313" key="2">
    <source>
        <dbReference type="EMBL" id="QEM06562.1"/>
    </source>
</evidence>
<dbReference type="RefSeq" id="WP_112656315.1">
    <property type="nucleotide sequence ID" value="NZ_CP043451.1"/>
</dbReference>
<dbReference type="EMBL" id="CP043451">
    <property type="protein sequence ID" value="QEM06562.1"/>
    <property type="molecule type" value="Genomic_DNA"/>
</dbReference>
<evidence type="ECO:0008006" key="6">
    <source>
        <dbReference type="Google" id="ProtNLM"/>
    </source>
</evidence>
<proteinExistence type="predicted"/>
<reference evidence="2 4" key="1">
    <citation type="submission" date="2019-08" db="EMBL/GenBank/DDBJ databases">
        <title>Comparative genome analysis confer to the adaptation heavy metal polluted environment.</title>
        <authorList>
            <person name="Li Y."/>
        </authorList>
    </citation>
    <scope>NUCLEOTIDE SEQUENCE [LARGE SCALE GENOMIC DNA]</scope>
    <source>
        <strain evidence="2 4">P2</strain>
    </source>
</reference>
<dbReference type="EMBL" id="CP071880">
    <property type="protein sequence ID" value="QTE50906.1"/>
    <property type="molecule type" value="Genomic_DNA"/>
</dbReference>
<feature type="chain" id="PRO_5042155038" description="DUF4221 domain-containing protein" evidence="1">
    <location>
        <begin position="20"/>
        <end position="343"/>
    </location>
</feature>
<evidence type="ECO:0000313" key="5">
    <source>
        <dbReference type="Proteomes" id="UP000663940"/>
    </source>
</evidence>
<evidence type="ECO:0000313" key="3">
    <source>
        <dbReference type="EMBL" id="QTE50906.1"/>
    </source>
</evidence>
<organism evidence="2 4">
    <name type="scientific">Mucilaginibacter rubeus</name>
    <dbReference type="NCBI Taxonomy" id="2027860"/>
    <lineage>
        <taxon>Bacteria</taxon>
        <taxon>Pseudomonadati</taxon>
        <taxon>Bacteroidota</taxon>
        <taxon>Sphingobacteriia</taxon>
        <taxon>Sphingobacteriales</taxon>
        <taxon>Sphingobacteriaceae</taxon>
        <taxon>Mucilaginibacter</taxon>
    </lineage>
</organism>
<sequence length="343" mass="38785">MKKRRLLFMLVITVLSAMAAGAQNVYKNIPLPKAINSVNEEFSGMTIYGRRLYLEPQYGDHKETKLDGTFNLYSILADSINRVIDGQDTALSAFKTISVKNLNLLPDSVKANYEGFEAISIANHTVFLSIETDDKYAYCFVLKGKLDTVKGEVIIDPEHFISLRRYPYISNAGFESVTYLPKENKLLAYYEFNAMPKGGRGYLIDTSFSKAPQQITMPLLYFRITDIAAAGDGKIYGVNYFWNGDYDAYLNNDWVKKPEAAIGKLIPELGSRLSADPDYLHNNPYAAIVMLDTRKSKQWRYVRSFDGVKNNWEGIALLKKGALIVTDANRSSKQVCRLVYVDF</sequence>
<dbReference type="AlphaFoldDB" id="A0AAE6MKU1"/>
<evidence type="ECO:0000313" key="4">
    <source>
        <dbReference type="Proteomes" id="UP000250557"/>
    </source>
</evidence>
<gene>
    <name evidence="2" type="ORF">DIU31_024735</name>
    <name evidence="3" type="ORF">J3L21_02695</name>
</gene>
<protein>
    <recommendedName>
        <fullName evidence="6">DUF4221 domain-containing protein</fullName>
    </recommendedName>
</protein>
<keyword evidence="5" id="KW-1185">Reference proteome</keyword>
<feature type="signal peptide" evidence="1">
    <location>
        <begin position="1"/>
        <end position="19"/>
    </location>
</feature>
<name>A0AAE6MKU1_9SPHI</name>
<accession>A0AAE6MKU1</accession>
<keyword evidence="1" id="KW-0732">Signal</keyword>
<dbReference type="Proteomes" id="UP000663940">
    <property type="component" value="Chromosome"/>
</dbReference>